<protein>
    <submittedName>
        <fullName evidence="2">Transcriptional regulator of heat shock response</fullName>
    </submittedName>
</protein>
<accession>A0ABS4F556</accession>
<keyword evidence="3" id="KW-1185">Reference proteome</keyword>
<reference evidence="2 3" key="1">
    <citation type="submission" date="2021-03" db="EMBL/GenBank/DDBJ databases">
        <title>Genomic Encyclopedia of Type Strains, Phase IV (KMG-IV): sequencing the most valuable type-strain genomes for metagenomic binning, comparative biology and taxonomic classification.</title>
        <authorList>
            <person name="Goeker M."/>
        </authorList>
    </citation>
    <scope>NUCLEOTIDE SEQUENCE [LARGE SCALE GENOMIC DNA]</scope>
    <source>
        <strain evidence="2 3">DSM 15596</strain>
    </source>
</reference>
<name>A0ABS4F556_9BACL</name>
<feature type="region of interest" description="Disordered" evidence="1">
    <location>
        <begin position="41"/>
        <end position="61"/>
    </location>
</feature>
<evidence type="ECO:0000256" key="1">
    <source>
        <dbReference type="SAM" id="MobiDB-lite"/>
    </source>
</evidence>
<organism evidence="2 3">
    <name type="scientific">Paenibacillus lactis</name>
    <dbReference type="NCBI Taxonomy" id="228574"/>
    <lineage>
        <taxon>Bacteria</taxon>
        <taxon>Bacillati</taxon>
        <taxon>Bacillota</taxon>
        <taxon>Bacilli</taxon>
        <taxon>Bacillales</taxon>
        <taxon>Paenibacillaceae</taxon>
        <taxon>Paenibacillus</taxon>
    </lineage>
</organism>
<gene>
    <name evidence="2" type="ORF">J2Z18_000449</name>
</gene>
<dbReference type="Proteomes" id="UP000706926">
    <property type="component" value="Unassembled WGS sequence"/>
</dbReference>
<keyword evidence="2" id="KW-0346">Stress response</keyword>
<evidence type="ECO:0000313" key="3">
    <source>
        <dbReference type="Proteomes" id="UP000706926"/>
    </source>
</evidence>
<sequence length="61" mass="7610">MNKNYFEEMRKFSHDDEMRYKLLIQGVKRVLQERKQGRRKLTQILDSRKRNRNLQAGKWSR</sequence>
<dbReference type="EMBL" id="JAGGKI010000001">
    <property type="protein sequence ID" value="MBP1891380.1"/>
    <property type="molecule type" value="Genomic_DNA"/>
</dbReference>
<comment type="caution">
    <text evidence="2">The sequence shown here is derived from an EMBL/GenBank/DDBJ whole genome shotgun (WGS) entry which is preliminary data.</text>
</comment>
<proteinExistence type="predicted"/>
<evidence type="ECO:0000313" key="2">
    <source>
        <dbReference type="EMBL" id="MBP1891380.1"/>
    </source>
</evidence>